<evidence type="ECO:0000313" key="7">
    <source>
        <dbReference type="Proteomes" id="UP000283210"/>
    </source>
</evidence>
<dbReference type="GO" id="GO:0005634">
    <property type="term" value="C:nucleus"/>
    <property type="evidence" value="ECO:0007669"/>
    <property type="project" value="UniProtKB-SubCell"/>
</dbReference>
<feature type="region of interest" description="Disordered" evidence="5">
    <location>
        <begin position="1"/>
        <end position="102"/>
    </location>
</feature>
<dbReference type="PANTHER" id="PTHR45891">
    <property type="entry name" value="ZINC FINGER HOMEOBOX PROTEIN"/>
    <property type="match status" value="1"/>
</dbReference>
<feature type="compositionally biased region" description="Polar residues" evidence="5">
    <location>
        <begin position="62"/>
        <end position="80"/>
    </location>
</feature>
<dbReference type="GO" id="GO:0000981">
    <property type="term" value="F:DNA-binding transcription factor activity, RNA polymerase II-specific"/>
    <property type="evidence" value="ECO:0007669"/>
    <property type="project" value="TreeGrafter"/>
</dbReference>
<protein>
    <recommendedName>
        <fullName evidence="8">C2H2-type domain-containing protein</fullName>
    </recommendedName>
</protein>
<dbReference type="GO" id="GO:0000978">
    <property type="term" value="F:RNA polymerase II cis-regulatory region sequence-specific DNA binding"/>
    <property type="evidence" value="ECO:0007669"/>
    <property type="project" value="TreeGrafter"/>
</dbReference>
<evidence type="ECO:0000256" key="4">
    <source>
        <dbReference type="ARBA" id="ARBA00022833"/>
    </source>
</evidence>
<evidence type="ECO:0000256" key="3">
    <source>
        <dbReference type="ARBA" id="ARBA00022737"/>
    </source>
</evidence>
<dbReference type="InterPro" id="IPR051968">
    <property type="entry name" value="ZnFinger_Homeobox_TR"/>
</dbReference>
<dbReference type="GO" id="GO:0046872">
    <property type="term" value="F:metal ion binding"/>
    <property type="evidence" value="ECO:0007669"/>
    <property type="project" value="UniProtKB-KW"/>
</dbReference>
<keyword evidence="4" id="KW-0862">Zinc</keyword>
<dbReference type="EMBL" id="CM012456">
    <property type="protein sequence ID" value="RVE58872.1"/>
    <property type="molecule type" value="Genomic_DNA"/>
</dbReference>
<evidence type="ECO:0000313" key="6">
    <source>
        <dbReference type="EMBL" id="RVE58872.1"/>
    </source>
</evidence>
<evidence type="ECO:0000256" key="1">
    <source>
        <dbReference type="ARBA" id="ARBA00004123"/>
    </source>
</evidence>
<feature type="region of interest" description="Disordered" evidence="5">
    <location>
        <begin position="244"/>
        <end position="267"/>
    </location>
</feature>
<dbReference type="Proteomes" id="UP000283210">
    <property type="component" value="Chromosome 20"/>
</dbReference>
<keyword evidence="7" id="KW-1185">Reference proteome</keyword>
<organism evidence="6 7">
    <name type="scientific">Oryzias javanicus</name>
    <name type="common">Javanese ricefish</name>
    <name type="synonym">Aplocheilus javanicus</name>
    <dbReference type="NCBI Taxonomy" id="123683"/>
    <lineage>
        <taxon>Eukaryota</taxon>
        <taxon>Metazoa</taxon>
        <taxon>Chordata</taxon>
        <taxon>Craniata</taxon>
        <taxon>Vertebrata</taxon>
        <taxon>Euteleostomi</taxon>
        <taxon>Actinopterygii</taxon>
        <taxon>Neopterygii</taxon>
        <taxon>Teleostei</taxon>
        <taxon>Neoteleostei</taxon>
        <taxon>Acanthomorphata</taxon>
        <taxon>Ovalentaria</taxon>
        <taxon>Atherinomorphae</taxon>
        <taxon>Beloniformes</taxon>
        <taxon>Adrianichthyidae</taxon>
        <taxon>Oryziinae</taxon>
        <taxon>Oryzias</taxon>
    </lineage>
</organism>
<evidence type="ECO:0000256" key="5">
    <source>
        <dbReference type="SAM" id="MobiDB-lite"/>
    </source>
</evidence>
<dbReference type="OrthoDB" id="6417226at2759"/>
<gene>
    <name evidence="6" type="ORF">OJAV_G00198970</name>
</gene>
<name>A0A3S2PRA9_ORYJA</name>
<sequence>MATSDSPPMVSSLQQEHGGQRLDAAAEDNSVVSMETSANNHSSAAATGDPENGTGGSAVSPPKSTITPTTVSATIDSVTEQSRRESFTIGNKGSVTGTLPGGGGGAALGSDCSAPATSPVAPAKEIPCNECSNSFSSLQKYMEHHCPSARLPTAGGHVEDEEVEGMVEGDSEDEGDHEVGAAEMGEMNSEMEMEEDSDVENLCGEIIYQPDGSAFILEDSKEQRGNQGGLSGALQLRGLLSPQTFPSAQANSGQSGLSPEGERSEQPAAPMSFYPQIINTFHIASSFGSKSLATDHPSFPNTSAGGLVGAGPVLHSFRVYDLRHKNDKDYLTADGAAKNSCVSKDVPNNVDLSKF</sequence>
<comment type="subcellular location">
    <subcellularLocation>
        <location evidence="1">Nucleus</location>
    </subcellularLocation>
</comment>
<keyword evidence="3" id="KW-0677">Repeat</keyword>
<feature type="compositionally biased region" description="Polar residues" evidence="5">
    <location>
        <begin position="1"/>
        <end position="17"/>
    </location>
</feature>
<dbReference type="AlphaFoldDB" id="A0A3S2PRA9"/>
<dbReference type="PANTHER" id="PTHR45891:SF2">
    <property type="entry name" value="ZINC FINGER HOMEOBOX PROTEIN 4"/>
    <property type="match status" value="1"/>
</dbReference>
<keyword evidence="2" id="KW-0479">Metal-binding</keyword>
<reference evidence="6 7" key="2">
    <citation type="submission" date="2019-01" db="EMBL/GenBank/DDBJ databases">
        <title>A chromosome length genome reference of the Java medaka (oryzias javanicus).</title>
        <authorList>
            <person name="Herpin A."/>
            <person name="Takehana Y."/>
            <person name="Naruse K."/>
            <person name="Ansai S."/>
            <person name="Kawaguchi M."/>
        </authorList>
    </citation>
    <scope>NUCLEOTIDE SEQUENCE [LARGE SCALE GENOMIC DNA]</scope>
    <source>
        <strain evidence="6">RS831</strain>
        <tissue evidence="6">Whole body</tissue>
    </source>
</reference>
<feature type="compositionally biased region" description="Polar residues" evidence="5">
    <location>
        <begin position="244"/>
        <end position="257"/>
    </location>
</feature>
<feature type="compositionally biased region" description="Low complexity" evidence="5">
    <location>
        <begin position="37"/>
        <end position="46"/>
    </location>
</feature>
<accession>A0A3S2PRA9</accession>
<evidence type="ECO:0008006" key="8">
    <source>
        <dbReference type="Google" id="ProtNLM"/>
    </source>
</evidence>
<reference evidence="6 7" key="1">
    <citation type="submission" date="2018-11" db="EMBL/GenBank/DDBJ databases">
        <authorList>
            <person name="Lopez-Roques C."/>
            <person name="Donnadieu C."/>
            <person name="Bouchez O."/>
            <person name="Klopp C."/>
            <person name="Cabau C."/>
            <person name="Zahm M."/>
        </authorList>
    </citation>
    <scope>NUCLEOTIDE SEQUENCE [LARGE SCALE GENOMIC DNA]</scope>
    <source>
        <strain evidence="6">RS831</strain>
        <tissue evidence="6">Whole body</tissue>
    </source>
</reference>
<evidence type="ECO:0000256" key="2">
    <source>
        <dbReference type="ARBA" id="ARBA00022723"/>
    </source>
</evidence>
<proteinExistence type="predicted"/>